<organism evidence="2 3">
    <name type="scientific">Sulfitobacter sediminis</name>
    <dbReference type="NCBI Taxonomy" id="3234186"/>
    <lineage>
        <taxon>Bacteria</taxon>
        <taxon>Pseudomonadati</taxon>
        <taxon>Pseudomonadota</taxon>
        <taxon>Alphaproteobacteria</taxon>
        <taxon>Rhodobacterales</taxon>
        <taxon>Roseobacteraceae</taxon>
        <taxon>Sulfitobacter</taxon>
    </lineage>
</organism>
<gene>
    <name evidence="2" type="ORF">AB2B41_08140</name>
</gene>
<proteinExistence type="predicted"/>
<dbReference type="Proteomes" id="UP001556098">
    <property type="component" value="Unassembled WGS sequence"/>
</dbReference>
<evidence type="ECO:0000259" key="1">
    <source>
        <dbReference type="PROSITE" id="PS50206"/>
    </source>
</evidence>
<dbReference type="InterPro" id="IPR036873">
    <property type="entry name" value="Rhodanese-like_dom_sf"/>
</dbReference>
<dbReference type="PROSITE" id="PS50206">
    <property type="entry name" value="RHODANESE_3"/>
    <property type="match status" value="1"/>
</dbReference>
<protein>
    <submittedName>
        <fullName evidence="2">Rhodanese-like domain-containing protein</fullName>
    </submittedName>
</protein>
<feature type="domain" description="Rhodanese" evidence="1">
    <location>
        <begin position="59"/>
        <end position="159"/>
    </location>
</feature>
<name>A0ABV3RKR3_9RHOB</name>
<dbReference type="SMART" id="SM00450">
    <property type="entry name" value="RHOD"/>
    <property type="match status" value="1"/>
</dbReference>
<dbReference type="InterPro" id="IPR001763">
    <property type="entry name" value="Rhodanese-like_dom"/>
</dbReference>
<dbReference type="CDD" id="cd00158">
    <property type="entry name" value="RHOD"/>
    <property type="match status" value="1"/>
</dbReference>
<evidence type="ECO:0000313" key="2">
    <source>
        <dbReference type="EMBL" id="MEW9919568.1"/>
    </source>
</evidence>
<keyword evidence="3" id="KW-1185">Reference proteome</keyword>
<dbReference type="Gene3D" id="3.40.250.10">
    <property type="entry name" value="Rhodanese-like domain"/>
    <property type="match status" value="1"/>
</dbReference>
<comment type="caution">
    <text evidence="2">The sequence shown here is derived from an EMBL/GenBank/DDBJ whole genome shotgun (WGS) entry which is preliminary data.</text>
</comment>
<dbReference type="Pfam" id="PF00581">
    <property type="entry name" value="Rhodanese"/>
    <property type="match status" value="1"/>
</dbReference>
<reference evidence="2 3" key="1">
    <citation type="submission" date="2024-07" db="EMBL/GenBank/DDBJ databases">
        <title>Marimonas sp.nov., isolated from tidal-flat sediment.</title>
        <authorList>
            <person name="Jayan J.N."/>
            <person name="Lee S.S."/>
        </authorList>
    </citation>
    <scope>NUCLEOTIDE SEQUENCE [LARGE SCALE GENOMIC DNA]</scope>
    <source>
        <strain evidence="2 3">MJW-29</strain>
    </source>
</reference>
<dbReference type="SUPFAM" id="SSF52821">
    <property type="entry name" value="Rhodanese/Cell cycle control phosphatase"/>
    <property type="match status" value="1"/>
</dbReference>
<dbReference type="EMBL" id="JBFNXX010000005">
    <property type="protein sequence ID" value="MEW9919568.1"/>
    <property type="molecule type" value="Genomic_DNA"/>
</dbReference>
<accession>A0ABV3RKR3</accession>
<evidence type="ECO:0000313" key="3">
    <source>
        <dbReference type="Proteomes" id="UP001556098"/>
    </source>
</evidence>
<sequence>MTSERDKVFSPSRAARRGFLFSGLAVAGLAAFAAARWFNVGAELTENDLTAPEALLAAQEGEVILVDIRRPDEWARTGVGEGAVPLDMRRPDFVLALAELTGGDTATPVALICARGVRSARLARRLAEAGFTNVLDVPEGMMGSGAGPGWLARGLPVTDVE</sequence>
<dbReference type="RefSeq" id="WP_367877275.1">
    <property type="nucleotide sequence ID" value="NZ_JBFNXX010000005.1"/>
</dbReference>